<proteinExistence type="predicted"/>
<dbReference type="EMBL" id="MVGC01002741">
    <property type="protein sequence ID" value="RJE16775.1"/>
    <property type="molecule type" value="Genomic_DNA"/>
</dbReference>
<organism evidence="1 2">
    <name type="scientific">Aspergillus sclerotialis</name>
    <dbReference type="NCBI Taxonomy" id="2070753"/>
    <lineage>
        <taxon>Eukaryota</taxon>
        <taxon>Fungi</taxon>
        <taxon>Dikarya</taxon>
        <taxon>Ascomycota</taxon>
        <taxon>Pezizomycotina</taxon>
        <taxon>Eurotiomycetes</taxon>
        <taxon>Eurotiomycetidae</taxon>
        <taxon>Eurotiales</taxon>
        <taxon>Aspergillaceae</taxon>
        <taxon>Aspergillus</taxon>
        <taxon>Aspergillus subgen. Polypaecilum</taxon>
    </lineage>
</organism>
<reference evidence="2" key="1">
    <citation type="submission" date="2017-02" db="EMBL/GenBank/DDBJ databases">
        <authorList>
            <person name="Tafer H."/>
            <person name="Lopandic K."/>
        </authorList>
    </citation>
    <scope>NUCLEOTIDE SEQUENCE [LARGE SCALE GENOMIC DNA]</scope>
    <source>
        <strain evidence="2">CBS 366.77</strain>
    </source>
</reference>
<dbReference type="Proteomes" id="UP000266188">
    <property type="component" value="Unassembled WGS sequence"/>
</dbReference>
<sequence>MKHMFVVPEEEEDCLIQTSESTIRHHRTDNTERLDLGYRQIWLYAMRHYPLMPPDPKSDDDLLAKPNRTKADERAIYDMAELASRLGFYSPEIERLLKESPD</sequence>
<dbReference type="AlphaFoldDB" id="A0A3A2ZFN4"/>
<dbReference type="Pfam" id="PF12520">
    <property type="entry name" value="DUF3723"/>
    <property type="match status" value="1"/>
</dbReference>
<keyword evidence="2" id="KW-1185">Reference proteome</keyword>
<protein>
    <submittedName>
        <fullName evidence="1">Uncharacterized protein</fullName>
    </submittedName>
</protein>
<gene>
    <name evidence="1" type="ORF">PHISCL_10888</name>
</gene>
<dbReference type="InterPro" id="IPR022198">
    <property type="entry name" value="DUF3723"/>
</dbReference>
<feature type="non-terminal residue" evidence="1">
    <location>
        <position position="102"/>
    </location>
</feature>
<dbReference type="STRING" id="2070753.A0A3A2ZFN4"/>
<accession>A0A3A2ZFN4</accession>
<name>A0A3A2ZFN4_9EURO</name>
<evidence type="ECO:0000313" key="1">
    <source>
        <dbReference type="EMBL" id="RJE16775.1"/>
    </source>
</evidence>
<comment type="caution">
    <text evidence="1">The sequence shown here is derived from an EMBL/GenBank/DDBJ whole genome shotgun (WGS) entry which is preliminary data.</text>
</comment>
<dbReference type="OrthoDB" id="4227485at2759"/>
<evidence type="ECO:0000313" key="2">
    <source>
        <dbReference type="Proteomes" id="UP000266188"/>
    </source>
</evidence>